<dbReference type="RefSeq" id="XP_001746130.1">
    <property type="nucleotide sequence ID" value="XM_001746078.1"/>
</dbReference>
<feature type="compositionally biased region" description="Acidic residues" evidence="1">
    <location>
        <begin position="293"/>
        <end position="302"/>
    </location>
</feature>
<feature type="compositionally biased region" description="Basic residues" evidence="1">
    <location>
        <begin position="515"/>
        <end position="525"/>
    </location>
</feature>
<accession>A9V0J1</accession>
<feature type="compositionally biased region" description="Low complexity" evidence="1">
    <location>
        <begin position="96"/>
        <end position="105"/>
    </location>
</feature>
<dbReference type="AlphaFoldDB" id="A9V0J1"/>
<evidence type="ECO:0000256" key="1">
    <source>
        <dbReference type="SAM" id="MobiDB-lite"/>
    </source>
</evidence>
<dbReference type="EMBL" id="CH991552">
    <property type="protein sequence ID" value="EDQ89025.1"/>
    <property type="molecule type" value="Genomic_DNA"/>
</dbReference>
<name>A9V0J1_MONBE</name>
<evidence type="ECO:0000313" key="2">
    <source>
        <dbReference type="EMBL" id="EDQ89025.1"/>
    </source>
</evidence>
<proteinExistence type="predicted"/>
<organism evidence="2 3">
    <name type="scientific">Monosiga brevicollis</name>
    <name type="common">Choanoflagellate</name>
    <dbReference type="NCBI Taxonomy" id="81824"/>
    <lineage>
        <taxon>Eukaryota</taxon>
        <taxon>Choanoflagellata</taxon>
        <taxon>Craspedida</taxon>
        <taxon>Salpingoecidae</taxon>
        <taxon>Monosiga</taxon>
    </lineage>
</organism>
<reference evidence="2 3" key="1">
    <citation type="journal article" date="2008" name="Nature">
        <title>The genome of the choanoflagellate Monosiga brevicollis and the origin of metazoans.</title>
        <authorList>
            <consortium name="JGI Sequencing"/>
            <person name="King N."/>
            <person name="Westbrook M.J."/>
            <person name="Young S.L."/>
            <person name="Kuo A."/>
            <person name="Abedin M."/>
            <person name="Chapman J."/>
            <person name="Fairclough S."/>
            <person name="Hellsten U."/>
            <person name="Isogai Y."/>
            <person name="Letunic I."/>
            <person name="Marr M."/>
            <person name="Pincus D."/>
            <person name="Putnam N."/>
            <person name="Rokas A."/>
            <person name="Wright K.J."/>
            <person name="Zuzow R."/>
            <person name="Dirks W."/>
            <person name="Good M."/>
            <person name="Goodstein D."/>
            <person name="Lemons D."/>
            <person name="Li W."/>
            <person name="Lyons J.B."/>
            <person name="Morris A."/>
            <person name="Nichols S."/>
            <person name="Richter D.J."/>
            <person name="Salamov A."/>
            <person name="Bork P."/>
            <person name="Lim W.A."/>
            <person name="Manning G."/>
            <person name="Miller W.T."/>
            <person name="McGinnis W."/>
            <person name="Shapiro H."/>
            <person name="Tjian R."/>
            <person name="Grigoriev I.V."/>
            <person name="Rokhsar D."/>
        </authorList>
    </citation>
    <scope>NUCLEOTIDE SEQUENCE [LARGE SCALE GENOMIC DNA]</scope>
    <source>
        <strain evidence="3">MX1 / ATCC 50154</strain>
    </source>
</reference>
<dbReference type="InParanoid" id="A9V0J1"/>
<feature type="region of interest" description="Disordered" evidence="1">
    <location>
        <begin position="401"/>
        <end position="672"/>
    </location>
</feature>
<dbReference type="KEGG" id="mbr:MONBRDRAFT_32592"/>
<dbReference type="Proteomes" id="UP000001357">
    <property type="component" value="Unassembled WGS sequence"/>
</dbReference>
<feature type="compositionally biased region" description="Low complexity" evidence="1">
    <location>
        <begin position="648"/>
        <end position="658"/>
    </location>
</feature>
<evidence type="ECO:0000313" key="3">
    <source>
        <dbReference type="Proteomes" id="UP000001357"/>
    </source>
</evidence>
<feature type="compositionally biased region" description="Polar residues" evidence="1">
    <location>
        <begin position="206"/>
        <end position="215"/>
    </location>
</feature>
<feature type="compositionally biased region" description="Polar residues" evidence="1">
    <location>
        <begin position="628"/>
        <end position="638"/>
    </location>
</feature>
<protein>
    <submittedName>
        <fullName evidence="2">Uncharacterized protein</fullName>
    </submittedName>
</protein>
<feature type="compositionally biased region" description="Basic and acidic residues" evidence="1">
    <location>
        <begin position="259"/>
        <end position="279"/>
    </location>
</feature>
<sequence length="707" mass="76336">MDAMIKERSRLVNARLRDEHNHESGWKMARTPSDEDLWKRIQKQNDDAIAQQIQADSAPVEAGAIETGEGYSQADFLALLSGAAAPALSEDDESASMDTSADASPAPAPPAQAGNRPVRADWTFDRASYKPALAMDPAARALKLRQTMAKSRRRGHAGSKRTILHSRAVDDADVNLSLQAGEVLTKAKVTRSPLGSRAESRAESEGQASFDSALSDSGGLRRVGNNRPGMFFPEPNEASAYDRRFSVDLNEASPDDDETTAKLERALNRTDSMRSHGSETGRPLPSTRPDLDTLVEDEDDDGLPSIHTPPPTDEVEPNSSVSISQYDRDFRVASSEALTEDLTEGADDVFIAESAANTEECGATSTEAAEGTVVMRRASFAMAAPGRRTSYVGLVPAVTVQEPSKSPVRSDTAASHPYQPTHKDEPRAAAPTPPLLRRRSNSNPERMQGILKVSLQAQQSLEDERQNRSCTPPPPLERRHSGSLDTALDALDDEDEAVTGVAPTLVRKGTITKGIKAHKHRKRGGVRAAGSRSPPQANVVPTKARAGAATLADTPQAMETQMSDAIAAESSTEVPTWKREALRRRSARLSSRRQKSSSTEPEPNSSENELASALERIRRTGSFKKTKPSSSSVGTSGPATIPEDRIASHSPAAAATSSGRRSPRGSVTLQNEWNRDFSQAELDAMPPWKREFVLRKRSSARLLDPTS</sequence>
<feature type="region of interest" description="Disordered" evidence="1">
    <location>
        <begin position="190"/>
        <end position="327"/>
    </location>
</feature>
<feature type="compositionally biased region" description="Polar residues" evidence="1">
    <location>
        <begin position="401"/>
        <end position="413"/>
    </location>
</feature>
<gene>
    <name evidence="2" type="ORF">MONBRDRAFT_32592</name>
</gene>
<keyword evidence="3" id="KW-1185">Reference proteome</keyword>
<feature type="compositionally biased region" description="Polar residues" evidence="1">
    <location>
        <begin position="557"/>
        <end position="574"/>
    </location>
</feature>
<feature type="region of interest" description="Disordered" evidence="1">
    <location>
        <begin position="89"/>
        <end position="119"/>
    </location>
</feature>
<feature type="compositionally biased region" description="Basic residues" evidence="1">
    <location>
        <begin position="581"/>
        <end position="595"/>
    </location>
</feature>
<dbReference type="GeneID" id="5891303"/>
<feature type="compositionally biased region" description="Low complexity" evidence="1">
    <location>
        <begin position="596"/>
        <end position="609"/>
    </location>
</feature>